<keyword evidence="3" id="KW-1185">Reference proteome</keyword>
<accession>A0A6A0AJC5</accession>
<dbReference type="EMBL" id="BLLF01007298">
    <property type="protein sequence ID" value="GFH32886.1"/>
    <property type="molecule type" value="Genomic_DNA"/>
</dbReference>
<name>A0A6A0AJC5_HAELA</name>
<dbReference type="AlphaFoldDB" id="A0A6A0AJC5"/>
<feature type="region of interest" description="Disordered" evidence="1">
    <location>
        <begin position="1"/>
        <end position="27"/>
    </location>
</feature>
<dbReference type="Proteomes" id="UP000485058">
    <property type="component" value="Unassembled WGS sequence"/>
</dbReference>
<organism evidence="2 3">
    <name type="scientific">Haematococcus lacustris</name>
    <name type="common">Green alga</name>
    <name type="synonym">Haematococcus pluvialis</name>
    <dbReference type="NCBI Taxonomy" id="44745"/>
    <lineage>
        <taxon>Eukaryota</taxon>
        <taxon>Viridiplantae</taxon>
        <taxon>Chlorophyta</taxon>
        <taxon>core chlorophytes</taxon>
        <taxon>Chlorophyceae</taxon>
        <taxon>CS clade</taxon>
        <taxon>Chlamydomonadales</taxon>
        <taxon>Haematococcaceae</taxon>
        <taxon>Haematococcus</taxon>
    </lineage>
</organism>
<feature type="compositionally biased region" description="Polar residues" evidence="1">
    <location>
        <begin position="11"/>
        <end position="22"/>
    </location>
</feature>
<proteinExistence type="predicted"/>
<gene>
    <name evidence="2" type="ORF">HaLaN_32176</name>
</gene>
<comment type="caution">
    <text evidence="2">The sequence shown here is derived from an EMBL/GenBank/DDBJ whole genome shotgun (WGS) entry which is preliminary data.</text>
</comment>
<sequence>MARCGMKSQDGVKSQEQSSSYLTEGGKNRLGDVVVEGSVQVAQLDVGSMVPMACTMSEPEPCIVCDNGG</sequence>
<evidence type="ECO:0000313" key="2">
    <source>
        <dbReference type="EMBL" id="GFH32886.1"/>
    </source>
</evidence>
<reference evidence="2 3" key="1">
    <citation type="submission" date="2020-02" db="EMBL/GenBank/DDBJ databases">
        <title>Draft genome sequence of Haematococcus lacustris strain NIES-144.</title>
        <authorList>
            <person name="Morimoto D."/>
            <person name="Nakagawa S."/>
            <person name="Yoshida T."/>
            <person name="Sawayama S."/>
        </authorList>
    </citation>
    <scope>NUCLEOTIDE SEQUENCE [LARGE SCALE GENOMIC DNA]</scope>
    <source>
        <strain evidence="2 3">NIES-144</strain>
    </source>
</reference>
<evidence type="ECO:0000256" key="1">
    <source>
        <dbReference type="SAM" id="MobiDB-lite"/>
    </source>
</evidence>
<protein>
    <submittedName>
        <fullName evidence="2">Uncharacterized protein</fullName>
    </submittedName>
</protein>
<feature type="non-terminal residue" evidence="2">
    <location>
        <position position="1"/>
    </location>
</feature>
<evidence type="ECO:0000313" key="3">
    <source>
        <dbReference type="Proteomes" id="UP000485058"/>
    </source>
</evidence>